<feature type="region of interest" description="Disordered" evidence="1">
    <location>
        <begin position="28"/>
        <end position="106"/>
    </location>
</feature>
<reference evidence="2 3" key="1">
    <citation type="submission" date="2017-06" db="EMBL/GenBank/DDBJ databases">
        <title>Comparative genomic analysis of Ambrosia Fusariam Clade fungi.</title>
        <authorList>
            <person name="Stajich J.E."/>
            <person name="Carrillo J."/>
            <person name="Kijimoto T."/>
            <person name="Eskalen A."/>
            <person name="O'Donnell K."/>
            <person name="Kasson M."/>
        </authorList>
    </citation>
    <scope>NUCLEOTIDE SEQUENCE [LARGE SCALE GENOMIC DNA]</scope>
    <source>
        <strain evidence="2 3">NRRL62579</strain>
    </source>
</reference>
<dbReference type="EMBL" id="NKCK01000113">
    <property type="protein sequence ID" value="RSL98659.1"/>
    <property type="molecule type" value="Genomic_DNA"/>
</dbReference>
<protein>
    <submittedName>
        <fullName evidence="2">Uncharacterized protein</fullName>
    </submittedName>
</protein>
<comment type="caution">
    <text evidence="2">The sequence shown here is derived from an EMBL/GenBank/DDBJ whole genome shotgun (WGS) entry which is preliminary data.</text>
</comment>
<keyword evidence="3" id="KW-1185">Reference proteome</keyword>
<feature type="compositionally biased region" description="Low complexity" evidence="1">
    <location>
        <begin position="63"/>
        <end position="75"/>
    </location>
</feature>
<organism evidence="2 3">
    <name type="scientific">Fusarium oligoseptatum</name>
    <dbReference type="NCBI Taxonomy" id="2604345"/>
    <lineage>
        <taxon>Eukaryota</taxon>
        <taxon>Fungi</taxon>
        <taxon>Dikarya</taxon>
        <taxon>Ascomycota</taxon>
        <taxon>Pezizomycotina</taxon>
        <taxon>Sordariomycetes</taxon>
        <taxon>Hypocreomycetidae</taxon>
        <taxon>Hypocreales</taxon>
        <taxon>Nectriaceae</taxon>
        <taxon>Fusarium</taxon>
        <taxon>Fusarium solani species complex</taxon>
    </lineage>
</organism>
<gene>
    <name evidence="2" type="ORF">CEP52_010222</name>
</gene>
<evidence type="ECO:0000313" key="3">
    <source>
        <dbReference type="Proteomes" id="UP000287144"/>
    </source>
</evidence>
<dbReference type="STRING" id="1325735.A0A428T9E8"/>
<evidence type="ECO:0000256" key="1">
    <source>
        <dbReference type="SAM" id="MobiDB-lite"/>
    </source>
</evidence>
<dbReference type="Proteomes" id="UP000287144">
    <property type="component" value="Unassembled WGS sequence"/>
</dbReference>
<name>A0A428T9E8_9HYPO</name>
<sequence length="106" mass="11706">MLSRVATPSTFLTTRAFSTSLAFRADFKKPEAAPVRMNPLVGNVTRLSTPEPKAPEKAPEAPKPQTTPAQTTTTPSDLPPPSPSYYRRRRRRSVKARPEAPLLGRH</sequence>
<dbReference type="AlphaFoldDB" id="A0A428T9E8"/>
<accession>A0A428T9E8</accession>
<feature type="compositionally biased region" description="Basic residues" evidence="1">
    <location>
        <begin position="86"/>
        <end position="95"/>
    </location>
</feature>
<proteinExistence type="predicted"/>
<evidence type="ECO:0000313" key="2">
    <source>
        <dbReference type="EMBL" id="RSL98659.1"/>
    </source>
</evidence>